<dbReference type="PANTHER" id="PTHR41259:SF1">
    <property type="entry name" value="DOUBLE-STRAND BREAK REPAIR RAD50 ATPASE, PUTATIVE-RELATED"/>
    <property type="match status" value="1"/>
</dbReference>
<dbReference type="InterPro" id="IPR027417">
    <property type="entry name" value="P-loop_NTPase"/>
</dbReference>
<evidence type="ECO:0000313" key="4">
    <source>
        <dbReference type="Proteomes" id="UP000070250"/>
    </source>
</evidence>
<gene>
    <name evidence="3" type="ORF">ACG33_09925</name>
</gene>
<dbReference type="RefSeq" id="WP_066920822.1">
    <property type="nucleotide sequence ID" value="NZ_CP011971.1"/>
</dbReference>
<dbReference type="GO" id="GO:0006302">
    <property type="term" value="P:double-strand break repair"/>
    <property type="evidence" value="ECO:0007669"/>
    <property type="project" value="InterPro"/>
</dbReference>
<dbReference type="GO" id="GO:0016887">
    <property type="term" value="F:ATP hydrolysis activity"/>
    <property type="evidence" value="ECO:0007669"/>
    <property type="project" value="InterPro"/>
</dbReference>
<dbReference type="PANTHER" id="PTHR41259">
    <property type="entry name" value="DOUBLE-STRAND BREAK REPAIR RAD50 ATPASE, PUTATIVE-RELATED"/>
    <property type="match status" value="1"/>
</dbReference>
<feature type="coiled-coil region" evidence="1">
    <location>
        <begin position="341"/>
        <end position="382"/>
    </location>
</feature>
<keyword evidence="4" id="KW-1185">Reference proteome</keyword>
<dbReference type="SUPFAM" id="SSF52540">
    <property type="entry name" value="P-loop containing nucleoside triphosphate hydrolases"/>
    <property type="match status" value="1"/>
</dbReference>
<dbReference type="Pfam" id="PF13476">
    <property type="entry name" value="AAA_23"/>
    <property type="match status" value="1"/>
</dbReference>
<protein>
    <recommendedName>
        <fullName evidence="2">Rad50/SbcC-type AAA domain-containing protein</fullName>
    </recommendedName>
</protein>
<organism evidence="3 4">
    <name type="scientific">Steroidobacter denitrificans</name>
    <dbReference type="NCBI Taxonomy" id="465721"/>
    <lineage>
        <taxon>Bacteria</taxon>
        <taxon>Pseudomonadati</taxon>
        <taxon>Pseudomonadota</taxon>
        <taxon>Gammaproteobacteria</taxon>
        <taxon>Steroidobacterales</taxon>
        <taxon>Steroidobacteraceae</taxon>
        <taxon>Steroidobacter</taxon>
    </lineage>
</organism>
<proteinExistence type="predicted"/>
<feature type="domain" description="Rad50/SbcC-type AAA" evidence="2">
    <location>
        <begin position="5"/>
        <end position="182"/>
    </location>
</feature>
<dbReference type="KEGG" id="sdf:ACG33_09925"/>
<dbReference type="AlphaFoldDB" id="A0A127FCV8"/>
<dbReference type="InterPro" id="IPR038729">
    <property type="entry name" value="Rad50/SbcC_AAA"/>
</dbReference>
<feature type="coiled-coil region" evidence="1">
    <location>
        <begin position="690"/>
        <end position="746"/>
    </location>
</feature>
<dbReference type="PATRIC" id="fig|465721.4.peg.2108"/>
<dbReference type="Gene3D" id="3.40.50.300">
    <property type="entry name" value="P-loop containing nucleotide triphosphate hydrolases"/>
    <property type="match status" value="2"/>
</dbReference>
<keyword evidence="1" id="KW-0175">Coiled coil</keyword>
<evidence type="ECO:0000256" key="1">
    <source>
        <dbReference type="SAM" id="Coils"/>
    </source>
</evidence>
<reference evidence="3 4" key="1">
    <citation type="submission" date="2015-06" db="EMBL/GenBank/DDBJ databases">
        <title>A Comprehensive Approach to Explore the Metabolic and Phylogenetic Diversity of Bacterial Steroid Degradation in the Environment: Testosterone as an Example.</title>
        <authorList>
            <person name="Yang F.-C."/>
            <person name="Chen Y.-L."/>
            <person name="Yu C.-P."/>
            <person name="Tang S.-L."/>
            <person name="Wang P.-H."/>
            <person name="Ismail W."/>
            <person name="Wang C.-H."/>
            <person name="Yang C.-Y."/>
            <person name="Chiang Y.-R."/>
        </authorList>
    </citation>
    <scope>NUCLEOTIDE SEQUENCE [LARGE SCALE GENOMIC DNA]</scope>
    <source>
        <strain evidence="3 4">DSM 18526</strain>
    </source>
</reference>
<dbReference type="OrthoDB" id="9764467at2"/>
<feature type="coiled-coil region" evidence="1">
    <location>
        <begin position="280"/>
        <end position="307"/>
    </location>
</feature>
<accession>A0A127FCV8</accession>
<evidence type="ECO:0000313" key="3">
    <source>
        <dbReference type="EMBL" id="AMN47409.1"/>
    </source>
</evidence>
<dbReference type="EMBL" id="CP011971">
    <property type="protein sequence ID" value="AMN47409.1"/>
    <property type="molecule type" value="Genomic_DNA"/>
</dbReference>
<sequence length="902" mass="100404">MKLTRIRIEQFKQFRQALEIDGLAPGLNIFTGPNEAGKSTIAAAIRAAFFERHRSGSVGDLRPWGDSSASPKITLEFQTRKQHYRLTKSFLGSRRCELEAGTLRLDGAEAEDHLASLLRYEHAGKGASKAEHWGIPGLLWIEQGRTQELREAVAYAADHLSAALNESLGEIAGTGGDEVLATIEAQRNELLTPSSGAARGAYAEARRHETALAGQIRTLTERIDVYRHNVDTFASMRQAHASDEAGKPWESLRKRQHEAEESLKAITGMQQALNTDRQRAAELDERLGLLRAQLEAFDNEVQDLTRRREARDAAMQLQASAAEQVRQWQEKNAQALLRDTRARAAARLARQEHARHALNREAREARAKVAELAAMLAKADAQLASRLALQAQAAASEISSQDLERLRRQADRRRELRIQQQAAATRMHFVLAQDCVIHLGEEILSGEGERLLIEPASLALPGLGTLQITPGGMDLAQLEREAARCEEQHAALLRHLAVDSLEAAQERHDQYRQLGADIKSADMTLKALAPQGIDELRARLLKHQARAADIDTALGKLPPAPAMIAGAAPGIISGAISGAPSEAPIPGVEDAEAEEEASRHALEQFAQALNQAQLAAAGAHHVLESAQHELARAQALFEAPQRADRIREVNQQLTDTRAERSALDERIHQRTLAIEQARPQILEQDVDRYRRSAEQQEKQFRERREALLRLEVELQSAGALGLEEHRAELERDHTQALRRVEELQQRAAALDYLLILLREKRSTLTRRLRAPLQKHLDHYLQLLFPQAHVQIDENLSPGMLTHTDGQGTGGGDFESLSFGAREQIGLISRLAYADLLKEAGNPTLIILDDVLVHSDEARLVRMKRILFDAATRHQILLFTCHPERWRDMGVTARDLDMLRRQT</sequence>
<dbReference type="Proteomes" id="UP000070250">
    <property type="component" value="Chromosome"/>
</dbReference>
<name>A0A127FCV8_STEDE</name>
<dbReference type="STRING" id="465721.ACG33_09925"/>
<evidence type="ECO:0000259" key="2">
    <source>
        <dbReference type="Pfam" id="PF13476"/>
    </source>
</evidence>